<accession>A0AAP2RJV1</accession>
<keyword evidence="2" id="KW-1185">Reference proteome</keyword>
<name>A0AAP2RJV1_9FIRM</name>
<dbReference type="Proteomes" id="UP001299265">
    <property type="component" value="Unassembled WGS sequence"/>
</dbReference>
<evidence type="ECO:0000313" key="1">
    <source>
        <dbReference type="EMBL" id="MCD2492753.1"/>
    </source>
</evidence>
<organism evidence="1 2">
    <name type="scientific">Lientehia hominis</name>
    <dbReference type="NCBI Taxonomy" id="2897778"/>
    <lineage>
        <taxon>Bacteria</taxon>
        <taxon>Bacillati</taxon>
        <taxon>Bacillota</taxon>
        <taxon>Clostridia</taxon>
        <taxon>Lachnospirales</taxon>
        <taxon>Lachnospiraceae</taxon>
        <taxon>Lientehia</taxon>
    </lineage>
</organism>
<gene>
    <name evidence="1" type="ORF">LQE92_08940</name>
</gene>
<comment type="caution">
    <text evidence="1">The sequence shown here is derived from an EMBL/GenBank/DDBJ whole genome shotgun (WGS) entry which is preliminary data.</text>
</comment>
<dbReference type="EMBL" id="JAJNOR010000005">
    <property type="protein sequence ID" value="MCD2492753.1"/>
    <property type="molecule type" value="Genomic_DNA"/>
</dbReference>
<reference evidence="1 2" key="1">
    <citation type="submission" date="2021-11" db="EMBL/GenBank/DDBJ databases">
        <title>Lacrimispora sp. nov. NSJ-141 isolated from human feces.</title>
        <authorList>
            <person name="Abdugheni R."/>
        </authorList>
    </citation>
    <scope>NUCLEOTIDE SEQUENCE [LARGE SCALE GENOMIC DNA]</scope>
    <source>
        <strain evidence="1 2">NSJ-141</strain>
    </source>
</reference>
<proteinExistence type="predicted"/>
<protein>
    <submittedName>
        <fullName evidence="1">Uncharacterized protein</fullName>
    </submittedName>
</protein>
<dbReference type="AlphaFoldDB" id="A0AAP2RJV1"/>
<dbReference type="RefSeq" id="WP_231062639.1">
    <property type="nucleotide sequence ID" value="NZ_JAJNOR010000005.1"/>
</dbReference>
<evidence type="ECO:0000313" key="2">
    <source>
        <dbReference type="Proteomes" id="UP001299265"/>
    </source>
</evidence>
<sequence length="121" mass="14242">MKDISELVPVGYRNAIPREELMRRTGVGDRQMRELIKASPVLICNLQDDKGYFRPAEDEEHLVKMFRRQENKRSLSTGRTVRKCDDWIRDRRAEKSDLVKNQISLFEWLGGADGKHAERQR</sequence>